<name>A0A316UDE6_9BASI</name>
<feature type="compositionally biased region" description="Polar residues" evidence="4">
    <location>
        <begin position="104"/>
        <end position="114"/>
    </location>
</feature>
<evidence type="ECO:0000313" key="6">
    <source>
        <dbReference type="Proteomes" id="UP000245942"/>
    </source>
</evidence>
<feature type="region of interest" description="Disordered" evidence="4">
    <location>
        <begin position="263"/>
        <end position="391"/>
    </location>
</feature>
<dbReference type="AlphaFoldDB" id="A0A316UDE6"/>
<proteinExistence type="predicted"/>
<comment type="subcellular location">
    <subcellularLocation>
        <location evidence="1">Nucleus</location>
    </subcellularLocation>
</comment>
<feature type="coiled-coil region" evidence="3">
    <location>
        <begin position="396"/>
        <end position="430"/>
    </location>
</feature>
<feature type="region of interest" description="Disordered" evidence="4">
    <location>
        <begin position="514"/>
        <end position="537"/>
    </location>
</feature>
<feature type="compositionally biased region" description="Polar residues" evidence="4">
    <location>
        <begin position="263"/>
        <end position="272"/>
    </location>
</feature>
<feature type="region of interest" description="Disordered" evidence="4">
    <location>
        <begin position="179"/>
        <end position="228"/>
    </location>
</feature>
<dbReference type="PANTHER" id="PTHR12214">
    <property type="entry name" value="GC-RICH SEQUENCE DNA-BINDING FACTOR"/>
    <property type="match status" value="1"/>
</dbReference>
<evidence type="ECO:0008006" key="7">
    <source>
        <dbReference type="Google" id="ProtNLM"/>
    </source>
</evidence>
<feature type="compositionally biased region" description="Low complexity" evidence="4">
    <location>
        <begin position="20"/>
        <end position="33"/>
    </location>
</feature>
<organism evidence="5 6">
    <name type="scientific">Pseudomicrostroma glucosiphilum</name>
    <dbReference type="NCBI Taxonomy" id="1684307"/>
    <lineage>
        <taxon>Eukaryota</taxon>
        <taxon>Fungi</taxon>
        <taxon>Dikarya</taxon>
        <taxon>Basidiomycota</taxon>
        <taxon>Ustilaginomycotina</taxon>
        <taxon>Exobasidiomycetes</taxon>
        <taxon>Microstromatales</taxon>
        <taxon>Microstromatales incertae sedis</taxon>
        <taxon>Pseudomicrostroma</taxon>
    </lineage>
</organism>
<feature type="compositionally biased region" description="Pro residues" evidence="4">
    <location>
        <begin position="379"/>
        <end position="388"/>
    </location>
</feature>
<feature type="region of interest" description="Disordered" evidence="4">
    <location>
        <begin position="1"/>
        <end position="142"/>
    </location>
</feature>
<dbReference type="EMBL" id="KZ819322">
    <property type="protein sequence ID" value="PWN22908.1"/>
    <property type="molecule type" value="Genomic_DNA"/>
</dbReference>
<feature type="compositionally biased region" description="Acidic residues" evidence="4">
    <location>
        <begin position="294"/>
        <end position="306"/>
    </location>
</feature>
<evidence type="ECO:0000256" key="3">
    <source>
        <dbReference type="SAM" id="Coils"/>
    </source>
</evidence>
<feature type="compositionally biased region" description="Basic and acidic residues" evidence="4">
    <location>
        <begin position="315"/>
        <end position="341"/>
    </location>
</feature>
<feature type="compositionally biased region" description="Basic and acidic residues" evidence="4">
    <location>
        <begin position="275"/>
        <end position="285"/>
    </location>
</feature>
<dbReference type="InterPro" id="IPR012890">
    <property type="entry name" value="GCFC2-like"/>
</dbReference>
<evidence type="ECO:0000313" key="5">
    <source>
        <dbReference type="EMBL" id="PWN22908.1"/>
    </source>
</evidence>
<dbReference type="STRING" id="1684307.A0A316UDE6"/>
<dbReference type="GO" id="GO:0003677">
    <property type="term" value="F:DNA binding"/>
    <property type="evidence" value="ECO:0007669"/>
    <property type="project" value="InterPro"/>
</dbReference>
<evidence type="ECO:0000256" key="2">
    <source>
        <dbReference type="ARBA" id="ARBA00023242"/>
    </source>
</evidence>
<dbReference type="Pfam" id="PF15458">
    <property type="entry name" value="NTR2"/>
    <property type="match status" value="1"/>
</dbReference>
<dbReference type="GeneID" id="37013372"/>
<feature type="compositionally biased region" description="Polar residues" evidence="4">
    <location>
        <begin position="132"/>
        <end position="141"/>
    </location>
</feature>
<protein>
    <recommendedName>
        <fullName evidence="7">GCFC-domain-containing protein</fullName>
    </recommendedName>
</protein>
<keyword evidence="2" id="KW-0539">Nucleus</keyword>
<dbReference type="PANTHER" id="PTHR12214:SF0">
    <property type="entry name" value="LD29489P"/>
    <property type="match status" value="1"/>
</dbReference>
<dbReference type="GO" id="GO:0071008">
    <property type="term" value="C:U2-type post-mRNA release spliceosomal complex"/>
    <property type="evidence" value="ECO:0007669"/>
    <property type="project" value="InterPro"/>
</dbReference>
<dbReference type="OrthoDB" id="429427at2759"/>
<keyword evidence="3" id="KW-0175">Coiled coil</keyword>
<feature type="compositionally biased region" description="Acidic residues" evidence="4">
    <location>
        <begin position="342"/>
        <end position="353"/>
    </location>
</feature>
<evidence type="ECO:0000256" key="4">
    <source>
        <dbReference type="SAM" id="MobiDB-lite"/>
    </source>
</evidence>
<gene>
    <name evidence="5" type="ORF">BCV69DRAFT_280514</name>
</gene>
<sequence length="909" mass="99343">MSEGDAPVKPTFVKRSRPRGSAGVGLSASSAASTPLRSGNGHAPAQEEQEEEAEDAGVVRRINTVRKSRGDAFATSGKSEKRKSQGFRFDGGEDAEEDADAFQIRSSAKASSSRLGPAPPVSLDQASLHDPQPSSSRSAYSTEALAALKASTPSTRVIEEMQAAVDEDGNPIMVFETSGEDRDAVEGKGEAAAGPSRYAFQTMPDPMSHGDSRLRFGAGHLDEGEGLVPSQSVIEAAKERRRKAAAGNEIGPDDFVSINETALTKSKRSLSQVERYGRDREDLGPHPESNLQREEDEVGSGEEEYADFTGATDRIAVDTKSRRREEARRKKEQADMVIDAKDSEDEEDSDDDFERAQMRKMEMPGERRRREHREVSPYRPAPLPPIIPLPGMSTTRDRLSMRLEDLEQSNKAHTAVMEDAQRSLAQLDQDEVANKAEVETWGEKEAWIRELATFVESLSGLLEETFPTLEALEEDFIALLSERATIVQRSRAKEMEDELSLFFGVPSLCLLPPRSNPSDRDLESSMLLDDEGERVEERAEEWNPAADGVATSELRTRRRETGSVPANQAILRESSLSAPDQAAFDRALAPLTRREASLMGNVEAAEFQRPNATISSAGVQAKLHPSSIHARFAAWRSQYSDDYHGAWGGLAIASVWEFWARKELALWDALRWTPSNTSVGPRDLEAAESLTAVQHYVEEALETGSDPTLGGDDEAVNTLVNTVFVSKLLAVAEKGAYDPWSSAETQRAVLLVRQVSDFLDRKGVRLQSLVSAFLKVFEAHIMRLDQSLSSAPTIAPPGFHPLSIPARLSFATRLLSPPQAGTQPPSAGLLFNLLRWDALVAGEQNRRSYEELLDILLSKIGWELLRSAAEQGGARLAGLILSALPPNAPLQADVLSRLRNLAGTSASAM</sequence>
<dbReference type="RefSeq" id="XP_025350068.1">
    <property type="nucleotide sequence ID" value="XM_025491638.1"/>
</dbReference>
<feature type="compositionally biased region" description="Basic and acidic residues" evidence="4">
    <location>
        <begin position="354"/>
        <end position="376"/>
    </location>
</feature>
<accession>A0A316UDE6</accession>
<dbReference type="InterPro" id="IPR028211">
    <property type="entry name" value="Ntr2"/>
</dbReference>
<feature type="compositionally biased region" description="Basic and acidic residues" evidence="4">
    <location>
        <begin position="179"/>
        <end position="189"/>
    </location>
</feature>
<dbReference type="GO" id="GO:0000390">
    <property type="term" value="P:spliceosomal complex disassembly"/>
    <property type="evidence" value="ECO:0007669"/>
    <property type="project" value="InterPro"/>
</dbReference>
<keyword evidence="6" id="KW-1185">Reference proteome</keyword>
<evidence type="ECO:0000256" key="1">
    <source>
        <dbReference type="ARBA" id="ARBA00004123"/>
    </source>
</evidence>
<reference evidence="5 6" key="1">
    <citation type="journal article" date="2018" name="Mol. Biol. Evol.">
        <title>Broad Genomic Sampling Reveals a Smut Pathogenic Ancestry of the Fungal Clade Ustilaginomycotina.</title>
        <authorList>
            <person name="Kijpornyongpan T."/>
            <person name="Mondo S.J."/>
            <person name="Barry K."/>
            <person name="Sandor L."/>
            <person name="Lee J."/>
            <person name="Lipzen A."/>
            <person name="Pangilinan J."/>
            <person name="LaButti K."/>
            <person name="Hainaut M."/>
            <person name="Henrissat B."/>
            <person name="Grigoriev I.V."/>
            <person name="Spatafora J.W."/>
            <person name="Aime M.C."/>
        </authorList>
    </citation>
    <scope>NUCLEOTIDE SEQUENCE [LARGE SCALE GENOMIC DNA]</scope>
    <source>
        <strain evidence="5 6">MCA 4718</strain>
    </source>
</reference>
<dbReference type="Proteomes" id="UP000245942">
    <property type="component" value="Unassembled WGS sequence"/>
</dbReference>